<evidence type="ECO:0000256" key="1">
    <source>
        <dbReference type="SAM" id="Phobius"/>
    </source>
</evidence>
<dbReference type="EMBL" id="KE504175">
    <property type="protein sequence ID" value="EPS97485.1"/>
    <property type="molecule type" value="Genomic_DNA"/>
</dbReference>
<name>S8F751_FOMSC</name>
<feature type="non-terminal residue" evidence="2">
    <location>
        <position position="1"/>
    </location>
</feature>
<keyword evidence="1" id="KW-1133">Transmembrane helix</keyword>
<dbReference type="AlphaFoldDB" id="S8F751"/>
<accession>S8F751</accession>
<dbReference type="Proteomes" id="UP000015241">
    <property type="component" value="Unassembled WGS sequence"/>
</dbReference>
<protein>
    <submittedName>
        <fullName evidence="2">Uncharacterized protein</fullName>
    </submittedName>
</protein>
<dbReference type="PANTHER" id="PTHR35043">
    <property type="entry name" value="TRANSCRIPTION FACTOR DOMAIN-CONTAINING PROTEIN"/>
    <property type="match status" value="1"/>
</dbReference>
<sequence>SKANGLAKALLVWQVLWFCIIAVARLAQYFPLSLFEVMTFAHRICALMASLFWWRKPNDV</sequence>
<keyword evidence="1" id="KW-0812">Transmembrane</keyword>
<organism evidence="2 3">
    <name type="scientific">Fomitopsis schrenkii</name>
    <name type="common">Brown rot fungus</name>
    <dbReference type="NCBI Taxonomy" id="2126942"/>
    <lineage>
        <taxon>Eukaryota</taxon>
        <taxon>Fungi</taxon>
        <taxon>Dikarya</taxon>
        <taxon>Basidiomycota</taxon>
        <taxon>Agaricomycotina</taxon>
        <taxon>Agaricomycetes</taxon>
        <taxon>Polyporales</taxon>
        <taxon>Fomitopsis</taxon>
    </lineage>
</organism>
<feature type="transmembrane region" description="Helical" evidence="1">
    <location>
        <begin position="34"/>
        <end position="54"/>
    </location>
</feature>
<gene>
    <name evidence="2" type="ORF">FOMPIDRAFT_1079194</name>
</gene>
<evidence type="ECO:0000313" key="2">
    <source>
        <dbReference type="EMBL" id="EPS97485.1"/>
    </source>
</evidence>
<keyword evidence="1" id="KW-0472">Membrane</keyword>
<feature type="transmembrane region" description="Helical" evidence="1">
    <location>
        <begin position="6"/>
        <end position="27"/>
    </location>
</feature>
<keyword evidence="3" id="KW-1185">Reference proteome</keyword>
<dbReference type="STRING" id="743788.S8F751"/>
<dbReference type="PANTHER" id="PTHR35043:SF9">
    <property type="match status" value="1"/>
</dbReference>
<reference evidence="2 3" key="1">
    <citation type="journal article" date="2012" name="Science">
        <title>The Paleozoic origin of enzymatic lignin decomposition reconstructed from 31 fungal genomes.</title>
        <authorList>
            <person name="Floudas D."/>
            <person name="Binder M."/>
            <person name="Riley R."/>
            <person name="Barry K."/>
            <person name="Blanchette R.A."/>
            <person name="Henrissat B."/>
            <person name="Martinez A.T."/>
            <person name="Otillar R."/>
            <person name="Spatafora J.W."/>
            <person name="Yadav J.S."/>
            <person name="Aerts A."/>
            <person name="Benoit I."/>
            <person name="Boyd A."/>
            <person name="Carlson A."/>
            <person name="Copeland A."/>
            <person name="Coutinho P.M."/>
            <person name="de Vries R.P."/>
            <person name="Ferreira P."/>
            <person name="Findley K."/>
            <person name="Foster B."/>
            <person name="Gaskell J."/>
            <person name="Glotzer D."/>
            <person name="Gorecki P."/>
            <person name="Heitman J."/>
            <person name="Hesse C."/>
            <person name="Hori C."/>
            <person name="Igarashi K."/>
            <person name="Jurgens J.A."/>
            <person name="Kallen N."/>
            <person name="Kersten P."/>
            <person name="Kohler A."/>
            <person name="Kuees U."/>
            <person name="Kumar T.K.A."/>
            <person name="Kuo A."/>
            <person name="LaButti K."/>
            <person name="Larrondo L.F."/>
            <person name="Lindquist E."/>
            <person name="Ling A."/>
            <person name="Lombard V."/>
            <person name="Lucas S."/>
            <person name="Lundell T."/>
            <person name="Martin R."/>
            <person name="McLaughlin D.J."/>
            <person name="Morgenstern I."/>
            <person name="Morin E."/>
            <person name="Murat C."/>
            <person name="Nagy L.G."/>
            <person name="Nolan M."/>
            <person name="Ohm R.A."/>
            <person name="Patyshakuliyeva A."/>
            <person name="Rokas A."/>
            <person name="Ruiz-Duenas F.J."/>
            <person name="Sabat G."/>
            <person name="Salamov A."/>
            <person name="Samejima M."/>
            <person name="Schmutz J."/>
            <person name="Slot J.C."/>
            <person name="St John F."/>
            <person name="Stenlid J."/>
            <person name="Sun H."/>
            <person name="Sun S."/>
            <person name="Syed K."/>
            <person name="Tsang A."/>
            <person name="Wiebenga A."/>
            <person name="Young D."/>
            <person name="Pisabarro A."/>
            <person name="Eastwood D.C."/>
            <person name="Martin F."/>
            <person name="Cullen D."/>
            <person name="Grigoriev I.V."/>
            <person name="Hibbett D.S."/>
        </authorList>
    </citation>
    <scope>NUCLEOTIDE SEQUENCE</scope>
    <source>
        <strain evidence="3">FP-58527</strain>
    </source>
</reference>
<dbReference type="OrthoDB" id="2733714at2759"/>
<proteinExistence type="predicted"/>
<evidence type="ECO:0000313" key="3">
    <source>
        <dbReference type="Proteomes" id="UP000015241"/>
    </source>
</evidence>
<dbReference type="InParanoid" id="S8F751"/>
<dbReference type="HOGENOM" id="CLU_2948042_0_0_1"/>
<feature type="non-terminal residue" evidence="2">
    <location>
        <position position="60"/>
    </location>
</feature>